<dbReference type="InterPro" id="IPR036259">
    <property type="entry name" value="MFS_trans_sf"/>
</dbReference>
<evidence type="ECO:0000256" key="1">
    <source>
        <dbReference type="ARBA" id="ARBA00004429"/>
    </source>
</evidence>
<feature type="transmembrane region" description="Helical" evidence="6">
    <location>
        <begin position="111"/>
        <end position="132"/>
    </location>
</feature>
<evidence type="ECO:0000256" key="6">
    <source>
        <dbReference type="SAM" id="Phobius"/>
    </source>
</evidence>
<dbReference type="SUPFAM" id="SSF103473">
    <property type="entry name" value="MFS general substrate transporter"/>
    <property type="match status" value="1"/>
</dbReference>
<accession>A0A344TPN3</accession>
<feature type="transmembrane region" description="Helical" evidence="6">
    <location>
        <begin position="383"/>
        <end position="401"/>
    </location>
</feature>
<dbReference type="CDD" id="cd17394">
    <property type="entry name" value="MFS_FucP_like"/>
    <property type="match status" value="1"/>
</dbReference>
<dbReference type="InterPro" id="IPR011701">
    <property type="entry name" value="MFS"/>
</dbReference>
<sequence>MKKAPLLTSKYVPTYVFVTSLFLLWGIAITMGDLLNRRFQTVLNVSLADSGLVQFSIFGAYFVMGIPAGMFMKRYGYKNGVILGLALYAIGAFMFYPAAEAQSFDFFRLALFILACGLATLETVAHPFSAALGHEDTSEQRINLSQTFNGVGAIIGPVLGSYIILRNVPTGDVTVDLAPVKYLYIAIGLVVTTVAVAFSFIKVPPLTSESSEDEGGSAGPKKGLFQHRHFIWAAIAQFFNVAAQGATWAFFINYAVKYIPDMTDEKAGYYFSFSMVLLLAGRAVGTFLMRFIKPNILLAIFAGANIVMCLIISQTWGWASFIALMMLNFFMSIMFPTIFGLGLRNLGEHKQRASSFIVMGVVGGAVFPPIMGKVADIDVAQSYLTPIICYAVILLFGLVFSKPKN</sequence>
<evidence type="ECO:0000313" key="8">
    <source>
        <dbReference type="Proteomes" id="UP000251993"/>
    </source>
</evidence>
<feature type="transmembrane region" description="Helical" evidence="6">
    <location>
        <begin position="52"/>
        <end position="72"/>
    </location>
</feature>
<dbReference type="Pfam" id="PF07690">
    <property type="entry name" value="MFS_1"/>
    <property type="match status" value="1"/>
</dbReference>
<keyword evidence="2" id="KW-1003">Cell membrane</keyword>
<dbReference type="Proteomes" id="UP000251993">
    <property type="component" value="Chromosome"/>
</dbReference>
<feature type="transmembrane region" description="Helical" evidence="6">
    <location>
        <begin position="322"/>
        <end position="341"/>
    </location>
</feature>
<dbReference type="PANTHER" id="PTHR43702">
    <property type="entry name" value="L-FUCOSE-PROTON SYMPORTER"/>
    <property type="match status" value="1"/>
</dbReference>
<dbReference type="GO" id="GO:0005886">
    <property type="term" value="C:plasma membrane"/>
    <property type="evidence" value="ECO:0007669"/>
    <property type="project" value="UniProtKB-SubCell"/>
</dbReference>
<evidence type="ECO:0000256" key="5">
    <source>
        <dbReference type="ARBA" id="ARBA00023136"/>
    </source>
</evidence>
<keyword evidence="8" id="KW-1185">Reference proteome</keyword>
<proteinExistence type="predicted"/>
<keyword evidence="5 6" id="KW-0472">Membrane</keyword>
<dbReference type="OrthoDB" id="9795150at2"/>
<dbReference type="AlphaFoldDB" id="A0A344TPN3"/>
<dbReference type="Gene3D" id="1.20.1250.20">
    <property type="entry name" value="MFS general substrate transporter like domains"/>
    <property type="match status" value="2"/>
</dbReference>
<feature type="transmembrane region" description="Helical" evidence="6">
    <location>
        <begin position="79"/>
        <end position="99"/>
    </location>
</feature>
<evidence type="ECO:0000256" key="3">
    <source>
        <dbReference type="ARBA" id="ARBA00022692"/>
    </source>
</evidence>
<feature type="transmembrane region" description="Helical" evidence="6">
    <location>
        <begin position="230"/>
        <end position="256"/>
    </location>
</feature>
<gene>
    <name evidence="7" type="primary">fucP</name>
    <name evidence="7" type="ORF">DR864_24125</name>
</gene>
<comment type="subcellular location">
    <subcellularLocation>
        <location evidence="1">Cell inner membrane</location>
        <topology evidence="1">Multi-pass membrane protein</topology>
    </subcellularLocation>
</comment>
<evidence type="ECO:0000256" key="4">
    <source>
        <dbReference type="ARBA" id="ARBA00022989"/>
    </source>
</evidence>
<protein>
    <submittedName>
        <fullName evidence="7">L-fucose:H+ symporter permease</fullName>
    </submittedName>
</protein>
<feature type="transmembrane region" description="Helical" evidence="6">
    <location>
        <begin position="183"/>
        <end position="201"/>
    </location>
</feature>
<evidence type="ECO:0000256" key="2">
    <source>
        <dbReference type="ARBA" id="ARBA00022475"/>
    </source>
</evidence>
<dbReference type="InterPro" id="IPR005275">
    <property type="entry name" value="Lfuc_symporter_FucP"/>
</dbReference>
<feature type="transmembrane region" description="Helical" evidence="6">
    <location>
        <begin position="12"/>
        <end position="32"/>
    </location>
</feature>
<dbReference type="KEGG" id="run:DR864_24125"/>
<reference evidence="7 8" key="1">
    <citation type="submission" date="2018-07" db="EMBL/GenBank/DDBJ databases">
        <title>Genome sequencing of Runella.</title>
        <authorList>
            <person name="Baek M.-G."/>
            <person name="Yi H."/>
        </authorList>
    </citation>
    <scope>NUCLEOTIDE SEQUENCE [LARGE SCALE GENOMIC DNA]</scope>
    <source>
        <strain evidence="7 8">HYN0085</strain>
    </source>
</reference>
<dbReference type="NCBIfam" id="TIGR00885">
    <property type="entry name" value="fucP"/>
    <property type="match status" value="1"/>
</dbReference>
<keyword evidence="3 6" id="KW-0812">Transmembrane</keyword>
<dbReference type="InterPro" id="IPR050375">
    <property type="entry name" value="MFS_TsgA-like"/>
</dbReference>
<dbReference type="EMBL" id="CP030850">
    <property type="protein sequence ID" value="AXE20604.1"/>
    <property type="molecule type" value="Genomic_DNA"/>
</dbReference>
<evidence type="ECO:0000313" key="7">
    <source>
        <dbReference type="EMBL" id="AXE20604.1"/>
    </source>
</evidence>
<feature type="transmembrane region" description="Helical" evidence="6">
    <location>
        <begin position="268"/>
        <end position="289"/>
    </location>
</feature>
<dbReference type="GO" id="GO:0015535">
    <property type="term" value="F:fucose:proton symporter activity"/>
    <property type="evidence" value="ECO:0007669"/>
    <property type="project" value="InterPro"/>
</dbReference>
<organism evidence="7 8">
    <name type="scientific">Runella rosea</name>
    <dbReference type="NCBI Taxonomy" id="2259595"/>
    <lineage>
        <taxon>Bacteria</taxon>
        <taxon>Pseudomonadati</taxon>
        <taxon>Bacteroidota</taxon>
        <taxon>Cytophagia</taxon>
        <taxon>Cytophagales</taxon>
        <taxon>Spirosomataceae</taxon>
        <taxon>Runella</taxon>
    </lineage>
</organism>
<feature type="transmembrane region" description="Helical" evidence="6">
    <location>
        <begin position="296"/>
        <end position="316"/>
    </location>
</feature>
<dbReference type="RefSeq" id="WP_114069367.1">
    <property type="nucleotide sequence ID" value="NZ_CP030850.1"/>
</dbReference>
<feature type="transmembrane region" description="Helical" evidence="6">
    <location>
        <begin position="353"/>
        <end position="371"/>
    </location>
</feature>
<dbReference type="PANTHER" id="PTHR43702:SF11">
    <property type="entry name" value="L-FUCOSE-PROTON SYMPORTER"/>
    <property type="match status" value="1"/>
</dbReference>
<keyword evidence="4 6" id="KW-1133">Transmembrane helix</keyword>
<feature type="transmembrane region" description="Helical" evidence="6">
    <location>
        <begin position="144"/>
        <end position="163"/>
    </location>
</feature>
<name>A0A344TPN3_9BACT</name>